<gene>
    <name evidence="1" type="ORF">SAMN02745181_2005</name>
</gene>
<dbReference type="OrthoDB" id="160990at2"/>
<evidence type="ECO:0000313" key="2">
    <source>
        <dbReference type="Proteomes" id="UP000184510"/>
    </source>
</evidence>
<protein>
    <submittedName>
        <fullName evidence="1">Four helix bundle protein</fullName>
    </submittedName>
</protein>
<dbReference type="RefSeq" id="WP_143183573.1">
    <property type="nucleotide sequence ID" value="NZ_FQYR01000003.1"/>
</dbReference>
<dbReference type="STRING" id="1123071.SAMN02745181_2005"/>
<dbReference type="CDD" id="cd16377">
    <property type="entry name" value="23S_rRNA_IVP_like"/>
    <property type="match status" value="1"/>
</dbReference>
<evidence type="ECO:0000313" key="1">
    <source>
        <dbReference type="EMBL" id="SHJ41547.1"/>
    </source>
</evidence>
<dbReference type="AlphaFoldDB" id="A0A1M6J4H9"/>
<dbReference type="Gene3D" id="1.20.1440.60">
    <property type="entry name" value="23S rRNA-intervening sequence"/>
    <property type="match status" value="1"/>
</dbReference>
<reference evidence="1 2" key="1">
    <citation type="submission" date="2016-11" db="EMBL/GenBank/DDBJ databases">
        <authorList>
            <person name="Jaros S."/>
            <person name="Januszkiewicz K."/>
            <person name="Wedrychowicz H."/>
        </authorList>
    </citation>
    <scope>NUCLEOTIDE SEQUENCE [LARGE SCALE GENOMIC DNA]</scope>
    <source>
        <strain evidence="1 2">DSM 18772</strain>
    </source>
</reference>
<dbReference type="SUPFAM" id="SSF158446">
    <property type="entry name" value="IVS-encoded protein-like"/>
    <property type="match status" value="1"/>
</dbReference>
<dbReference type="NCBIfam" id="TIGR02436">
    <property type="entry name" value="four helix bundle protein"/>
    <property type="match status" value="1"/>
</dbReference>
<name>A0A1M6J4H9_9BACT</name>
<dbReference type="InterPro" id="IPR012657">
    <property type="entry name" value="23S_rRNA-intervening_sequence"/>
</dbReference>
<dbReference type="InterPro" id="IPR036583">
    <property type="entry name" value="23S_rRNA_IVS_sf"/>
</dbReference>
<dbReference type="EMBL" id="FQYR01000003">
    <property type="protein sequence ID" value="SHJ41547.1"/>
    <property type="molecule type" value="Genomic_DNA"/>
</dbReference>
<dbReference type="InParanoid" id="A0A1M6J4H9"/>
<dbReference type="PANTHER" id="PTHR38471">
    <property type="entry name" value="FOUR HELIX BUNDLE PROTEIN"/>
    <property type="match status" value="1"/>
</dbReference>
<accession>A0A1M6J4H9</accession>
<sequence>MSTKIHSYEDLVAWQKAHALVLRIYQTTNTFPKEELFGLTSQLRRAAVSIPSNIVEGFGRWGSNEKKRFYNIAQASLKEAHYQLRLAEDLNYADTTDTRLLANEVERLIGGLIKGVPHTEKSSS</sequence>
<proteinExistence type="predicted"/>
<organism evidence="1 2">
    <name type="scientific">Rubritalea squalenifaciens DSM 18772</name>
    <dbReference type="NCBI Taxonomy" id="1123071"/>
    <lineage>
        <taxon>Bacteria</taxon>
        <taxon>Pseudomonadati</taxon>
        <taxon>Verrucomicrobiota</taxon>
        <taxon>Verrucomicrobiia</taxon>
        <taxon>Verrucomicrobiales</taxon>
        <taxon>Rubritaleaceae</taxon>
        <taxon>Rubritalea</taxon>
    </lineage>
</organism>
<dbReference type="Proteomes" id="UP000184510">
    <property type="component" value="Unassembled WGS sequence"/>
</dbReference>
<dbReference type="PANTHER" id="PTHR38471:SF2">
    <property type="entry name" value="FOUR HELIX BUNDLE PROTEIN"/>
    <property type="match status" value="1"/>
</dbReference>
<keyword evidence="2" id="KW-1185">Reference proteome</keyword>
<dbReference type="Pfam" id="PF05635">
    <property type="entry name" value="23S_rRNA_IVP"/>
    <property type="match status" value="1"/>
</dbReference>